<sequence>MSNEPSIANYSGEDFRPPFPTRDPGRVKVLRLLKQARKNYLAIWSLKDFDTRLIDFKILNRQLMVCNAPDVVKEAFQTNHEALQRKTPQMRNALSPLIGDGLFISDGDIWAARRKMVAPIIHGSRVPGFAPIMIETIEEKKKEWLDLPEGGEIDALAEMAHLTAEIICRTIFGQDLGRQFATEVVEAFSDYQRQIDQIDLVSLLGLPEWLPRFVKPSIRKSVKRIHTVLDQIIDQYAVSKSKGNVSVLGGLLEACDEDGVPLSREAIRNEAAVIFMAGHETTANTLAWAWYLLSQSPQVSSRLTQEIDHILGDRSPTFADVRNLPYTKAVVEETLRLYPPVPILGREAIEATSIDGRPVGKGTLLLVVPWLLQRNSKLWNDPHIFRPERHVEADGDKRSKYSYVPFSIGPRICPGLAFGMTESVLSLAILARDVELRLKQGEDVQPICRLTVRPGDHLPMTVHRRQRTAQA</sequence>
<feature type="binding site" description="axial binding residue" evidence="7">
    <location>
        <position position="413"/>
    </location>
    <ligand>
        <name>heme</name>
        <dbReference type="ChEBI" id="CHEBI:30413"/>
    </ligand>
    <ligandPart>
        <name>Fe</name>
        <dbReference type="ChEBI" id="CHEBI:18248"/>
    </ligandPart>
</feature>
<dbReference type="GO" id="GO:0004497">
    <property type="term" value="F:monooxygenase activity"/>
    <property type="evidence" value="ECO:0007669"/>
    <property type="project" value="UniProtKB-KW"/>
</dbReference>
<evidence type="ECO:0000256" key="4">
    <source>
        <dbReference type="ARBA" id="ARBA00023002"/>
    </source>
</evidence>
<evidence type="ECO:0000256" key="7">
    <source>
        <dbReference type="PIRSR" id="PIRSR602401-1"/>
    </source>
</evidence>
<dbReference type="InterPro" id="IPR036396">
    <property type="entry name" value="Cyt_P450_sf"/>
</dbReference>
<keyword evidence="10" id="KW-1185">Reference proteome</keyword>
<dbReference type="GO" id="GO:0020037">
    <property type="term" value="F:heme binding"/>
    <property type="evidence" value="ECO:0007669"/>
    <property type="project" value="InterPro"/>
</dbReference>
<comment type="cofactor">
    <cofactor evidence="7">
        <name>heme</name>
        <dbReference type="ChEBI" id="CHEBI:30413"/>
    </cofactor>
</comment>
<dbReference type="InterPro" id="IPR017972">
    <property type="entry name" value="Cyt_P450_CS"/>
</dbReference>
<organism evidence="9 10">
    <name type="scientific">Cohaesibacter marisflavi</name>
    <dbReference type="NCBI Taxonomy" id="655353"/>
    <lineage>
        <taxon>Bacteria</taxon>
        <taxon>Pseudomonadati</taxon>
        <taxon>Pseudomonadota</taxon>
        <taxon>Alphaproteobacteria</taxon>
        <taxon>Hyphomicrobiales</taxon>
        <taxon>Cohaesibacteraceae</taxon>
    </lineage>
</organism>
<dbReference type="PRINTS" id="PR00463">
    <property type="entry name" value="EP450I"/>
</dbReference>
<dbReference type="AlphaFoldDB" id="A0A1I5HSM1"/>
<keyword evidence="6 8" id="KW-0503">Monooxygenase</keyword>
<reference evidence="9 10" key="1">
    <citation type="submission" date="2016-10" db="EMBL/GenBank/DDBJ databases">
        <authorList>
            <person name="de Groot N.N."/>
        </authorList>
    </citation>
    <scope>NUCLEOTIDE SEQUENCE [LARGE SCALE GENOMIC DNA]</scope>
    <source>
        <strain evidence="9 10">CGMCC 1.9157</strain>
    </source>
</reference>
<accession>A0A1I5HSM1</accession>
<dbReference type="STRING" id="655353.SAMN04488056_107107"/>
<evidence type="ECO:0000256" key="3">
    <source>
        <dbReference type="ARBA" id="ARBA00022723"/>
    </source>
</evidence>
<dbReference type="GO" id="GO:0016705">
    <property type="term" value="F:oxidoreductase activity, acting on paired donors, with incorporation or reduction of molecular oxygen"/>
    <property type="evidence" value="ECO:0007669"/>
    <property type="project" value="InterPro"/>
</dbReference>
<dbReference type="EMBL" id="FOVR01000007">
    <property type="protein sequence ID" value="SFO51292.1"/>
    <property type="molecule type" value="Genomic_DNA"/>
</dbReference>
<dbReference type="PANTHER" id="PTHR24291:SF50">
    <property type="entry name" value="BIFUNCTIONAL ALBAFLAVENONE MONOOXYGENASE_TERPENE SYNTHASE"/>
    <property type="match status" value="1"/>
</dbReference>
<dbReference type="InterPro" id="IPR002401">
    <property type="entry name" value="Cyt_P450_E_grp-I"/>
</dbReference>
<dbReference type="InterPro" id="IPR001128">
    <property type="entry name" value="Cyt_P450"/>
</dbReference>
<evidence type="ECO:0000256" key="6">
    <source>
        <dbReference type="ARBA" id="ARBA00023033"/>
    </source>
</evidence>
<keyword evidence="5 7" id="KW-0408">Iron</keyword>
<protein>
    <submittedName>
        <fullName evidence="9">Cytochrome P450</fullName>
    </submittedName>
</protein>
<evidence type="ECO:0000256" key="2">
    <source>
        <dbReference type="ARBA" id="ARBA00022617"/>
    </source>
</evidence>
<gene>
    <name evidence="9" type="ORF">SAMN04488056_107107</name>
</gene>
<proteinExistence type="inferred from homology"/>
<dbReference type="Pfam" id="PF00067">
    <property type="entry name" value="p450"/>
    <property type="match status" value="1"/>
</dbReference>
<dbReference type="SUPFAM" id="SSF48264">
    <property type="entry name" value="Cytochrome P450"/>
    <property type="match status" value="1"/>
</dbReference>
<evidence type="ECO:0000313" key="9">
    <source>
        <dbReference type="EMBL" id="SFO51292.1"/>
    </source>
</evidence>
<dbReference type="GO" id="GO:0005506">
    <property type="term" value="F:iron ion binding"/>
    <property type="evidence" value="ECO:0007669"/>
    <property type="project" value="InterPro"/>
</dbReference>
<evidence type="ECO:0000256" key="8">
    <source>
        <dbReference type="RuleBase" id="RU000461"/>
    </source>
</evidence>
<evidence type="ECO:0000313" key="10">
    <source>
        <dbReference type="Proteomes" id="UP000199236"/>
    </source>
</evidence>
<keyword evidence="4 8" id="KW-0560">Oxidoreductase</keyword>
<dbReference type="InterPro" id="IPR050196">
    <property type="entry name" value="Cytochrome_P450_Monoox"/>
</dbReference>
<evidence type="ECO:0000256" key="1">
    <source>
        <dbReference type="ARBA" id="ARBA00010617"/>
    </source>
</evidence>
<comment type="similarity">
    <text evidence="1 8">Belongs to the cytochrome P450 family.</text>
</comment>
<name>A0A1I5HSM1_9HYPH</name>
<keyword evidence="3 7" id="KW-0479">Metal-binding</keyword>
<dbReference type="PROSITE" id="PS00086">
    <property type="entry name" value="CYTOCHROME_P450"/>
    <property type="match status" value="1"/>
</dbReference>
<dbReference type="Proteomes" id="UP000199236">
    <property type="component" value="Unassembled WGS sequence"/>
</dbReference>
<dbReference type="Gene3D" id="1.10.630.10">
    <property type="entry name" value="Cytochrome P450"/>
    <property type="match status" value="1"/>
</dbReference>
<dbReference type="PRINTS" id="PR00385">
    <property type="entry name" value="P450"/>
</dbReference>
<keyword evidence="2 7" id="KW-0349">Heme</keyword>
<dbReference type="PANTHER" id="PTHR24291">
    <property type="entry name" value="CYTOCHROME P450 FAMILY 4"/>
    <property type="match status" value="1"/>
</dbReference>
<evidence type="ECO:0000256" key="5">
    <source>
        <dbReference type="ARBA" id="ARBA00023004"/>
    </source>
</evidence>